<organism evidence="2 3">
    <name type="scientific">Butyricimonas faecalis</name>
    <dbReference type="NCBI Taxonomy" id="2093856"/>
    <lineage>
        <taxon>Bacteria</taxon>
        <taxon>Pseudomonadati</taxon>
        <taxon>Bacteroidota</taxon>
        <taxon>Bacteroidia</taxon>
        <taxon>Bacteroidales</taxon>
        <taxon>Odoribacteraceae</taxon>
        <taxon>Butyricimonas</taxon>
    </lineage>
</organism>
<feature type="transmembrane region" description="Helical" evidence="1">
    <location>
        <begin position="109"/>
        <end position="134"/>
    </location>
</feature>
<sequence>MSLLVPIIVAFIIALQIFFFVKNVLRMRDYKKIFAEENSWGIAHNPETNFVSGIYGRGNNVFESIKESINKYLENNSGSVIDFSLLKDAVDRHCDSVENDINTLTPTPLYCGLAGTMAGVIVGLGSLITTGSITDLLSSGSGNFGTAAEGVNDLLSGVAWAMLASIMGIMLTTIASLLFKRYKLQGESGKNTFLAWLQAKLLPELPSDTSDALNRLVKNLNKFNNTFAENTSSLRGALREVNESYRIQGDVIKAVHDMDVMKMAKANVRVLEELKECTDKLEQFNKYLDDIHGYTDAIHTFTTQFEQEANRLHVLEEIQQFFMRHKAEIAKDSADVDVALRNALRTLKETASSNTSELNSTLVQQAEEFKRIIADERESFERLNTELRVQFGAELNQIPMLQKQLVEIAGIPGKLDKLIDRMERSNSSLASQVSSTMTQTVKELTSVSFRGEFSPYSVQPILPRWMKWIVVVSVILIALACITNTVYNIWFASDSASIEATVEDIDEKTDSTLVIQQMKDSVQMNPVQQPAQAASVQQVPSQNANN</sequence>
<reference evidence="2 3" key="1">
    <citation type="submission" date="2018-10" db="EMBL/GenBank/DDBJ databases">
        <title>Butyricimonas faecalis sp. nov., isolated from human faeces and emended description of the genus Butyricimonas.</title>
        <authorList>
            <person name="Le Roy T."/>
            <person name="Van der Smissen P."/>
            <person name="Paquot A."/>
            <person name="Delzenne N."/>
            <person name="Muccioli G."/>
            <person name="Collet J.-F."/>
            <person name="Cani P.D."/>
        </authorList>
    </citation>
    <scope>NUCLEOTIDE SEQUENCE [LARGE SCALE GENOMIC DNA]</scope>
    <source>
        <strain evidence="2 3">H184</strain>
    </source>
</reference>
<dbReference type="AlphaFoldDB" id="A0A3S9VSG2"/>
<evidence type="ECO:0008006" key="4">
    <source>
        <dbReference type="Google" id="ProtNLM"/>
    </source>
</evidence>
<dbReference type="EMBL" id="CP032819">
    <property type="protein sequence ID" value="AZS29448.1"/>
    <property type="molecule type" value="Genomic_DNA"/>
</dbReference>
<evidence type="ECO:0000313" key="2">
    <source>
        <dbReference type="EMBL" id="AZS29448.1"/>
    </source>
</evidence>
<keyword evidence="1" id="KW-0812">Transmembrane</keyword>
<accession>A0A3S9VSG2</accession>
<name>A0A3S9VSG2_9BACT</name>
<dbReference type="Gene3D" id="1.20.1170.10">
    <property type="match status" value="1"/>
</dbReference>
<dbReference type="Proteomes" id="UP000270673">
    <property type="component" value="Chromosome"/>
</dbReference>
<keyword evidence="1" id="KW-0472">Membrane</keyword>
<feature type="transmembrane region" description="Helical" evidence="1">
    <location>
        <begin position="154"/>
        <end position="179"/>
    </location>
</feature>
<gene>
    <name evidence="2" type="ORF">D8S85_07630</name>
</gene>
<keyword evidence="1" id="KW-1133">Transmembrane helix</keyword>
<proteinExistence type="predicted"/>
<evidence type="ECO:0000313" key="3">
    <source>
        <dbReference type="Proteomes" id="UP000270673"/>
    </source>
</evidence>
<keyword evidence="3" id="KW-1185">Reference proteome</keyword>
<protein>
    <recommendedName>
        <fullName evidence="4">MotA/TolQ/ExbB proton channel domain-containing protein</fullName>
    </recommendedName>
</protein>
<dbReference type="KEGG" id="buy:D8S85_07630"/>
<evidence type="ECO:0000256" key="1">
    <source>
        <dbReference type="SAM" id="Phobius"/>
    </source>
</evidence>
<feature type="transmembrane region" description="Helical" evidence="1">
    <location>
        <begin position="468"/>
        <end position="490"/>
    </location>
</feature>
<feature type="transmembrane region" description="Helical" evidence="1">
    <location>
        <begin position="6"/>
        <end position="25"/>
    </location>
</feature>